<keyword evidence="1" id="KW-0812">Transmembrane</keyword>
<evidence type="ECO:0008006" key="4">
    <source>
        <dbReference type="Google" id="ProtNLM"/>
    </source>
</evidence>
<dbReference type="InterPro" id="IPR046198">
    <property type="entry name" value="DUF6230"/>
</dbReference>
<dbReference type="RefSeq" id="WP_120059411.1">
    <property type="nucleotide sequence ID" value="NZ_QYRP01000002.1"/>
</dbReference>
<keyword evidence="1" id="KW-0472">Membrane</keyword>
<proteinExistence type="predicted"/>
<dbReference type="Proteomes" id="UP000276542">
    <property type="component" value="Unassembled WGS sequence"/>
</dbReference>
<keyword evidence="3" id="KW-1185">Reference proteome</keyword>
<dbReference type="AlphaFoldDB" id="A0A3A5H4H4"/>
<feature type="transmembrane region" description="Helical" evidence="1">
    <location>
        <begin position="20"/>
        <end position="38"/>
    </location>
</feature>
<evidence type="ECO:0000313" key="2">
    <source>
        <dbReference type="EMBL" id="RJS45512.1"/>
    </source>
</evidence>
<accession>A0A3A5H4H4</accession>
<dbReference type="Pfam" id="PF19741">
    <property type="entry name" value="DUF6230"/>
    <property type="match status" value="1"/>
</dbReference>
<sequence>MDDFSGGADHAAYGTSWRRALPLMLLALAAMAATLVMLKQQVFAAAVTYQGTAAKFSTGRVTGQDIGLGMRQLSSKSSGGVVSTKNVLSAGFAVGSLDGFCLSQVQNVPVIGDVVIKVRAGDGNAATREISAANVQFDIASLRGNGTGVNLDGRVQIGMASQDITTLPNTDNPLGAPTGIGWWGIDATAGDIFNAKGFLYDAEIGGPLTLPGLAITVVPKAAGGTECWNTIGDAVPVPH</sequence>
<reference evidence="3" key="1">
    <citation type="submission" date="2018-09" db="EMBL/GenBank/DDBJ databases">
        <authorList>
            <person name="Zhu H."/>
        </authorList>
    </citation>
    <scope>NUCLEOTIDE SEQUENCE [LARGE SCALE GENOMIC DNA]</scope>
    <source>
        <strain evidence="3">K1W22B-1</strain>
    </source>
</reference>
<organism evidence="2 3">
    <name type="scientific">Nocardioides cavernaquae</name>
    <dbReference type="NCBI Taxonomy" id="2321396"/>
    <lineage>
        <taxon>Bacteria</taxon>
        <taxon>Bacillati</taxon>
        <taxon>Actinomycetota</taxon>
        <taxon>Actinomycetes</taxon>
        <taxon>Propionibacteriales</taxon>
        <taxon>Nocardioidaceae</taxon>
        <taxon>Nocardioides</taxon>
    </lineage>
</organism>
<gene>
    <name evidence="2" type="ORF">D4739_04280</name>
</gene>
<dbReference type="EMBL" id="QYRP01000002">
    <property type="protein sequence ID" value="RJS45512.1"/>
    <property type="molecule type" value="Genomic_DNA"/>
</dbReference>
<dbReference type="OrthoDB" id="5142680at2"/>
<keyword evidence="1" id="KW-1133">Transmembrane helix</keyword>
<name>A0A3A5H4H4_9ACTN</name>
<comment type="caution">
    <text evidence="2">The sequence shown here is derived from an EMBL/GenBank/DDBJ whole genome shotgun (WGS) entry which is preliminary data.</text>
</comment>
<evidence type="ECO:0000256" key="1">
    <source>
        <dbReference type="SAM" id="Phobius"/>
    </source>
</evidence>
<evidence type="ECO:0000313" key="3">
    <source>
        <dbReference type="Proteomes" id="UP000276542"/>
    </source>
</evidence>
<protein>
    <recommendedName>
        <fullName evidence="4">Cholesterol esterase</fullName>
    </recommendedName>
</protein>